<keyword evidence="2" id="KW-1185">Reference proteome</keyword>
<accession>A0A4V2Q2V4</accession>
<protein>
    <submittedName>
        <fullName evidence="1">Uncharacterized protein</fullName>
    </submittedName>
</protein>
<reference evidence="1 2" key="1">
    <citation type="submission" date="2019-02" db="EMBL/GenBank/DDBJ databases">
        <title>Investigation of anaerobic lignin degradation for improved lignocellulosic biofuels.</title>
        <authorList>
            <person name="Deangelis K."/>
        </authorList>
    </citation>
    <scope>NUCLEOTIDE SEQUENCE [LARGE SCALE GENOMIC DNA]</scope>
    <source>
        <strain evidence="1 2">159R</strain>
    </source>
</reference>
<evidence type="ECO:0000313" key="1">
    <source>
        <dbReference type="EMBL" id="TCL04258.1"/>
    </source>
</evidence>
<proteinExistence type="predicted"/>
<sequence length="320" mass="36418">MDNVSKTNNGLKQKFTVTPCIAGLTKTPGMATNAKLAGGLVKVTNDSLAAANIKSDAQRKPRPVALMYGFMGVRDLERADGVDKITVDLLNRALMLAHGNLSSNKILEIQKGIKVRGSAVRQFAQTTQIDDETARYLLRSWSAYLQREYDFISLQSALRKRVAKHTLSNRENFKCLVKKNHAVGPKLDSNELKDIRFLFDKFMILGDTEGFIALQNYKSPNKERIAGIFSSMFFRRSSKLGLKWSKENNISVIFDMDFTPKQAFKKNRNSYQPITFSEYKFYKKNHFENVTERPLLSQELPFYLQCLGGGIPWEYPVRYG</sequence>
<name>A0A4V2Q2V4_9GAMM</name>
<evidence type="ECO:0000313" key="2">
    <source>
        <dbReference type="Proteomes" id="UP000294555"/>
    </source>
</evidence>
<dbReference type="OrthoDB" id="6443781at2"/>
<dbReference type="Proteomes" id="UP000294555">
    <property type="component" value="Unassembled WGS sequence"/>
</dbReference>
<organism evidence="1 2">
    <name type="scientific">Sodalis ligni</name>
    <dbReference type="NCBI Taxonomy" id="2697027"/>
    <lineage>
        <taxon>Bacteria</taxon>
        <taxon>Pseudomonadati</taxon>
        <taxon>Pseudomonadota</taxon>
        <taxon>Gammaproteobacteria</taxon>
        <taxon>Enterobacterales</taxon>
        <taxon>Bruguierivoracaceae</taxon>
        <taxon>Sodalis</taxon>
    </lineage>
</organism>
<gene>
    <name evidence="1" type="ORF">EZJ58_2371</name>
</gene>
<dbReference type="AlphaFoldDB" id="A0A4V2Q2V4"/>
<comment type="caution">
    <text evidence="1">The sequence shown here is derived from an EMBL/GenBank/DDBJ whole genome shotgun (WGS) entry which is preliminary data.</text>
</comment>
<dbReference type="EMBL" id="SJOI01000001">
    <property type="protein sequence ID" value="TCL04258.1"/>
    <property type="molecule type" value="Genomic_DNA"/>
</dbReference>
<dbReference type="RefSeq" id="WP_132923049.1">
    <property type="nucleotide sequence ID" value="NZ_SJOI01000001.1"/>
</dbReference>